<dbReference type="EMBL" id="KI964653">
    <property type="protein sequence ID" value="EUC31725.1"/>
    <property type="molecule type" value="Genomic_DNA"/>
</dbReference>
<protein>
    <submittedName>
        <fullName evidence="2">Uncharacterized protein</fullName>
    </submittedName>
</protein>
<dbReference type="HOGENOM" id="CLU_2489289_0_0_1"/>
<accession>W6Y292</accession>
<sequence>RDTKRRMLKERDRKKVRDGVMEKQTPSCMPGRIGPIARHGACQLSGYGRSHVLLHVFGFTCALFVRCKWVCGVVRISCPGRMEGLKD</sequence>
<dbReference type="GeneID" id="19142194"/>
<feature type="region of interest" description="Disordered" evidence="1">
    <location>
        <begin position="1"/>
        <end position="24"/>
    </location>
</feature>
<dbReference type="KEGG" id="bze:COCCADRAFT_100620"/>
<feature type="compositionally biased region" description="Basic and acidic residues" evidence="1">
    <location>
        <begin position="1"/>
        <end position="21"/>
    </location>
</feature>
<organism evidence="2 3">
    <name type="scientific">Cochliobolus carbonum (strain 26-R-13)</name>
    <name type="common">Maize leaf spot fungus</name>
    <name type="synonym">Bipolaris zeicola</name>
    <dbReference type="NCBI Taxonomy" id="930089"/>
    <lineage>
        <taxon>Eukaryota</taxon>
        <taxon>Fungi</taxon>
        <taxon>Dikarya</taxon>
        <taxon>Ascomycota</taxon>
        <taxon>Pezizomycotina</taxon>
        <taxon>Dothideomycetes</taxon>
        <taxon>Pleosporomycetidae</taxon>
        <taxon>Pleosporales</taxon>
        <taxon>Pleosporineae</taxon>
        <taxon>Pleosporaceae</taxon>
        <taxon>Bipolaris</taxon>
    </lineage>
</organism>
<name>W6Y292_COCC2</name>
<dbReference type="RefSeq" id="XP_007713993.1">
    <property type="nucleotide sequence ID" value="XM_007715803.1"/>
</dbReference>
<evidence type="ECO:0000313" key="3">
    <source>
        <dbReference type="Proteomes" id="UP000053841"/>
    </source>
</evidence>
<dbReference type="Proteomes" id="UP000053841">
    <property type="component" value="Unassembled WGS sequence"/>
</dbReference>
<feature type="non-terminal residue" evidence="2">
    <location>
        <position position="1"/>
    </location>
</feature>
<dbReference type="AlphaFoldDB" id="W6Y292"/>
<proteinExistence type="predicted"/>
<evidence type="ECO:0000313" key="2">
    <source>
        <dbReference type="EMBL" id="EUC31725.1"/>
    </source>
</evidence>
<keyword evidence="3" id="KW-1185">Reference proteome</keyword>
<evidence type="ECO:0000256" key="1">
    <source>
        <dbReference type="SAM" id="MobiDB-lite"/>
    </source>
</evidence>
<reference evidence="2 3" key="1">
    <citation type="journal article" date="2013" name="PLoS Genet.">
        <title>Comparative genome structure, secondary metabolite, and effector coding capacity across Cochliobolus pathogens.</title>
        <authorList>
            <person name="Condon B.J."/>
            <person name="Leng Y."/>
            <person name="Wu D."/>
            <person name="Bushley K.E."/>
            <person name="Ohm R.A."/>
            <person name="Otillar R."/>
            <person name="Martin J."/>
            <person name="Schackwitz W."/>
            <person name="Grimwood J."/>
            <person name="MohdZainudin N."/>
            <person name="Xue C."/>
            <person name="Wang R."/>
            <person name="Manning V.A."/>
            <person name="Dhillon B."/>
            <person name="Tu Z.J."/>
            <person name="Steffenson B.J."/>
            <person name="Salamov A."/>
            <person name="Sun H."/>
            <person name="Lowry S."/>
            <person name="LaButti K."/>
            <person name="Han J."/>
            <person name="Copeland A."/>
            <person name="Lindquist E."/>
            <person name="Barry K."/>
            <person name="Schmutz J."/>
            <person name="Baker S.E."/>
            <person name="Ciuffetti L.M."/>
            <person name="Grigoriev I.V."/>
            <person name="Zhong S."/>
            <person name="Turgeon B.G."/>
        </authorList>
    </citation>
    <scope>NUCLEOTIDE SEQUENCE [LARGE SCALE GENOMIC DNA]</scope>
    <source>
        <strain evidence="2 3">26-R-13</strain>
    </source>
</reference>
<gene>
    <name evidence="2" type="ORF">COCCADRAFT_100620</name>
</gene>